<sequence>MTISLRNATARERRRLENADPSELDPCELGLRRQWDALSVKHTRGLTVARHAGADARTRYRVYDGTLTRREVFYDQPSPLASVTVVSTPYGPRWVSDRDPYGPSWTDADEALAHVVEGLAWDAR</sequence>
<proteinExistence type="predicted"/>
<evidence type="ECO:0000313" key="1">
    <source>
        <dbReference type="EMBL" id="QHB62715.1"/>
    </source>
</evidence>
<dbReference type="EMBL" id="CP047129">
    <property type="protein sequence ID" value="QHB62715.1"/>
    <property type="molecule type" value="Genomic_DNA"/>
</dbReference>
<dbReference type="Proteomes" id="UP000464884">
    <property type="component" value="Chromosome"/>
</dbReference>
<protein>
    <submittedName>
        <fullName evidence="1">Uncharacterized protein</fullName>
    </submittedName>
</protein>
<reference evidence="1 2" key="1">
    <citation type="submission" date="2019-12" db="EMBL/GenBank/DDBJ databases">
        <title>Draft Genome Sequence of Bifidobacterium adolescentis ZJ2.</title>
        <authorList>
            <person name="Jin Z."/>
        </authorList>
    </citation>
    <scope>NUCLEOTIDE SEQUENCE [LARGE SCALE GENOMIC DNA]</scope>
    <source>
        <strain evidence="1 2">ZJ2</strain>
    </source>
</reference>
<dbReference type="RefSeq" id="WP_159140615.1">
    <property type="nucleotide sequence ID" value="NZ_CP047129.1"/>
</dbReference>
<accession>A0A6I6QZ42</accession>
<organism evidence="1 2">
    <name type="scientific">Bifidobacterium adolescentis</name>
    <dbReference type="NCBI Taxonomy" id="1680"/>
    <lineage>
        <taxon>Bacteria</taxon>
        <taxon>Bacillati</taxon>
        <taxon>Actinomycetota</taxon>
        <taxon>Actinomycetes</taxon>
        <taxon>Bifidobacteriales</taxon>
        <taxon>Bifidobacteriaceae</taxon>
        <taxon>Bifidobacterium</taxon>
    </lineage>
</organism>
<dbReference type="AlphaFoldDB" id="A0A6I6QZ42"/>
<name>A0A6I6QZ42_BIFAD</name>
<gene>
    <name evidence="1" type="ORF">F3K97_05160</name>
</gene>
<evidence type="ECO:0000313" key="2">
    <source>
        <dbReference type="Proteomes" id="UP000464884"/>
    </source>
</evidence>